<dbReference type="OrthoDB" id="6007799at2"/>
<evidence type="ECO:0000313" key="3">
    <source>
        <dbReference type="Proteomes" id="UP000717981"/>
    </source>
</evidence>
<name>A0A921TIW4_9GAMM</name>
<evidence type="ECO:0000313" key="2">
    <source>
        <dbReference type="EMBL" id="KAF1690350.1"/>
    </source>
</evidence>
<protein>
    <recommendedName>
        <fullName evidence="4">DUF3108 domain-containing protein</fullName>
    </recommendedName>
</protein>
<proteinExistence type="predicted"/>
<keyword evidence="3" id="KW-1185">Reference proteome</keyword>
<dbReference type="RefSeq" id="WP_162123514.1">
    <property type="nucleotide sequence ID" value="NZ_PDWK01000007.1"/>
</dbReference>
<dbReference type="AlphaFoldDB" id="A0A921TIW4"/>
<dbReference type="Pfam" id="PF11306">
    <property type="entry name" value="DUF3108"/>
    <property type="match status" value="1"/>
</dbReference>
<dbReference type="EMBL" id="PDWK01000007">
    <property type="protein sequence ID" value="KAF1690350.1"/>
    <property type="molecule type" value="Genomic_DNA"/>
</dbReference>
<reference evidence="2" key="1">
    <citation type="submission" date="2017-10" db="EMBL/GenBank/DDBJ databases">
        <title>Whole genome sequencing of members of genus Pseudoxanthomonas.</title>
        <authorList>
            <person name="Kumar S."/>
            <person name="Bansal K."/>
            <person name="Kaur A."/>
            <person name="Patil P."/>
            <person name="Sharma S."/>
            <person name="Patil P.B."/>
        </authorList>
    </citation>
    <scope>NUCLEOTIDE SEQUENCE</scope>
    <source>
        <strain evidence="2">DSM 22914</strain>
    </source>
</reference>
<dbReference type="Proteomes" id="UP000717981">
    <property type="component" value="Unassembled WGS sequence"/>
</dbReference>
<evidence type="ECO:0000256" key="1">
    <source>
        <dbReference type="SAM" id="SignalP"/>
    </source>
</evidence>
<feature type="chain" id="PRO_5037180594" description="DUF3108 domain-containing protein" evidence="1">
    <location>
        <begin position="28"/>
        <end position="231"/>
    </location>
</feature>
<organism evidence="2 3">
    <name type="scientific">Pseudoxanthomonas taiwanensis</name>
    <dbReference type="NCBI Taxonomy" id="176598"/>
    <lineage>
        <taxon>Bacteria</taxon>
        <taxon>Pseudomonadati</taxon>
        <taxon>Pseudomonadota</taxon>
        <taxon>Gammaproteobacteria</taxon>
        <taxon>Lysobacterales</taxon>
        <taxon>Lysobacteraceae</taxon>
        <taxon>Pseudoxanthomonas</taxon>
    </lineage>
</organism>
<sequence>MMTSKRTAFLSGLMAAVLLVAAAGAHAAALAPFSARYQASYMGMQAEGTMTLARESGNRWKYSLNVRNQVADLSQVTVFEEHQGRLRPLSSSDRSLLLIKRKNVEGTYDWQRGVATWSGDVKPDRRGPVKLQPGDMDALLVNLAVARDVAAGRTPAYRMVEEGRARTLRYQVEGQEPVTVAGKTHQATRVVRRDEKRETIAWIVPGIPVPARILQREGGQDTVDLVLKSVD</sequence>
<accession>A0A921TIW4</accession>
<gene>
    <name evidence="2" type="ORF">CR938_02610</name>
</gene>
<comment type="caution">
    <text evidence="2">The sequence shown here is derived from an EMBL/GenBank/DDBJ whole genome shotgun (WGS) entry which is preliminary data.</text>
</comment>
<feature type="signal peptide" evidence="1">
    <location>
        <begin position="1"/>
        <end position="27"/>
    </location>
</feature>
<evidence type="ECO:0008006" key="4">
    <source>
        <dbReference type="Google" id="ProtNLM"/>
    </source>
</evidence>
<keyword evidence="1" id="KW-0732">Signal</keyword>
<dbReference type="InterPro" id="IPR021457">
    <property type="entry name" value="DUF3108"/>
</dbReference>